<comment type="catalytic activity">
    <reaction evidence="6">
        <text>arsenic triglutathione + [thioredoxin]-dithiol + S-adenosyl-L-methionine + 2 H2O = methylarsonous acid + [thioredoxin]-disulfide + 3 glutathione + S-adenosyl-L-homocysteine + H(+)</text>
        <dbReference type="Rhea" id="RHEA:69460"/>
        <dbReference type="Rhea" id="RHEA-COMP:10698"/>
        <dbReference type="Rhea" id="RHEA-COMP:10700"/>
        <dbReference type="ChEBI" id="CHEBI:15377"/>
        <dbReference type="ChEBI" id="CHEBI:15378"/>
        <dbReference type="ChEBI" id="CHEBI:17826"/>
        <dbReference type="ChEBI" id="CHEBI:29950"/>
        <dbReference type="ChEBI" id="CHEBI:50058"/>
        <dbReference type="ChEBI" id="CHEBI:57856"/>
        <dbReference type="ChEBI" id="CHEBI:57925"/>
        <dbReference type="ChEBI" id="CHEBI:59789"/>
        <dbReference type="ChEBI" id="CHEBI:183640"/>
        <dbReference type="EC" id="2.1.1.137"/>
    </reaction>
</comment>
<dbReference type="SUPFAM" id="SSF53335">
    <property type="entry name" value="S-adenosyl-L-methionine-dependent methyltransferases"/>
    <property type="match status" value="1"/>
</dbReference>
<evidence type="ECO:0000256" key="2">
    <source>
        <dbReference type="ARBA" id="ARBA00022691"/>
    </source>
</evidence>
<evidence type="ECO:0000256" key="5">
    <source>
        <dbReference type="ARBA" id="ARBA00034545"/>
    </source>
</evidence>
<keyword evidence="2" id="KW-0949">S-adenosyl-L-methionine</keyword>
<evidence type="ECO:0000256" key="8">
    <source>
        <dbReference type="ARBA" id="ARBA00048428"/>
    </source>
</evidence>
<dbReference type="OMA" id="GSYVGCI"/>
<evidence type="ECO:0000313" key="10">
    <source>
        <dbReference type="EMBL" id="KAJ5076802.1"/>
    </source>
</evidence>
<evidence type="ECO:0000259" key="9">
    <source>
        <dbReference type="Pfam" id="PF13847"/>
    </source>
</evidence>
<comment type="catalytic activity">
    <reaction evidence="7">
        <text>arsenic triglutathione + 2 [thioredoxin]-dithiol + 2 S-adenosyl-L-methionine + H2O = dimethylarsinous acid + 2 [thioredoxin]-disulfide + 3 glutathione + 2 S-adenosyl-L-homocysteine + 2 H(+)</text>
        <dbReference type="Rhea" id="RHEA:69464"/>
        <dbReference type="Rhea" id="RHEA-COMP:10698"/>
        <dbReference type="Rhea" id="RHEA-COMP:10700"/>
        <dbReference type="ChEBI" id="CHEBI:15377"/>
        <dbReference type="ChEBI" id="CHEBI:15378"/>
        <dbReference type="ChEBI" id="CHEBI:23808"/>
        <dbReference type="ChEBI" id="CHEBI:29950"/>
        <dbReference type="ChEBI" id="CHEBI:50058"/>
        <dbReference type="ChEBI" id="CHEBI:57856"/>
        <dbReference type="ChEBI" id="CHEBI:57925"/>
        <dbReference type="ChEBI" id="CHEBI:59789"/>
        <dbReference type="ChEBI" id="CHEBI:183640"/>
        <dbReference type="EC" id="2.1.1.137"/>
    </reaction>
</comment>
<dbReference type="EMBL" id="JAPDFW010000059">
    <property type="protein sequence ID" value="KAJ5076802.1"/>
    <property type="molecule type" value="Genomic_DNA"/>
</dbReference>
<dbReference type="PANTHER" id="PTHR43675:SF8">
    <property type="entry name" value="ARSENITE METHYLTRANSFERASE"/>
    <property type="match status" value="1"/>
</dbReference>
<evidence type="ECO:0000256" key="6">
    <source>
        <dbReference type="ARBA" id="ARBA00047941"/>
    </source>
</evidence>
<evidence type="ECO:0000256" key="4">
    <source>
        <dbReference type="ARBA" id="ARBA00034521"/>
    </source>
</evidence>
<reference evidence="10" key="1">
    <citation type="submission" date="2022-10" db="EMBL/GenBank/DDBJ databases">
        <title>Novel sulphate-reducing endosymbionts in the free-living metamonad Anaeramoeba.</title>
        <authorList>
            <person name="Jerlstrom-Hultqvist J."/>
            <person name="Cepicka I."/>
            <person name="Gallot-Lavallee L."/>
            <person name="Salas-Leiva D."/>
            <person name="Curtis B.A."/>
            <person name="Zahonova K."/>
            <person name="Pipaliya S."/>
            <person name="Dacks J."/>
            <person name="Roger A.J."/>
        </authorList>
    </citation>
    <scope>NUCLEOTIDE SEQUENCE</scope>
    <source>
        <strain evidence="10">BMAN</strain>
    </source>
</reference>
<accession>A0A9Q0LPR4</accession>
<evidence type="ECO:0000256" key="1">
    <source>
        <dbReference type="ARBA" id="ARBA00022679"/>
    </source>
</evidence>
<comment type="catalytic activity">
    <reaction evidence="8">
        <text>arsenic triglutathione + 3 [thioredoxin]-dithiol + 3 S-adenosyl-L-methionine = trimethylarsine + 3 [thioredoxin]-disulfide + 3 glutathione + 3 S-adenosyl-L-homocysteine + 3 H(+)</text>
        <dbReference type="Rhea" id="RHEA:69432"/>
        <dbReference type="Rhea" id="RHEA-COMP:10698"/>
        <dbReference type="Rhea" id="RHEA-COMP:10700"/>
        <dbReference type="ChEBI" id="CHEBI:15378"/>
        <dbReference type="ChEBI" id="CHEBI:27130"/>
        <dbReference type="ChEBI" id="CHEBI:29950"/>
        <dbReference type="ChEBI" id="CHEBI:50058"/>
        <dbReference type="ChEBI" id="CHEBI:57856"/>
        <dbReference type="ChEBI" id="CHEBI:57925"/>
        <dbReference type="ChEBI" id="CHEBI:59789"/>
        <dbReference type="ChEBI" id="CHEBI:183640"/>
        <dbReference type="EC" id="2.1.1.137"/>
    </reaction>
</comment>
<proteinExistence type="inferred from homology"/>
<dbReference type="PANTHER" id="PTHR43675">
    <property type="entry name" value="ARSENITE METHYLTRANSFERASE"/>
    <property type="match status" value="1"/>
</dbReference>
<dbReference type="OrthoDB" id="66144at2759"/>
<evidence type="ECO:0000256" key="7">
    <source>
        <dbReference type="ARBA" id="ARBA00047943"/>
    </source>
</evidence>
<dbReference type="Proteomes" id="UP001149090">
    <property type="component" value="Unassembled WGS sequence"/>
</dbReference>
<dbReference type="CDD" id="cd02440">
    <property type="entry name" value="AdoMet_MTases"/>
    <property type="match status" value="1"/>
</dbReference>
<dbReference type="EC" id="2.1.1.137" evidence="4"/>
<dbReference type="Gene3D" id="3.40.50.150">
    <property type="entry name" value="Vaccinia Virus protein VP39"/>
    <property type="match status" value="1"/>
</dbReference>
<keyword evidence="1" id="KW-0808">Transferase</keyword>
<protein>
    <recommendedName>
        <fullName evidence="5">Arsenite methyltransferase</fullName>
        <ecNumber evidence="4">2.1.1.137</ecNumber>
    </recommendedName>
</protein>
<dbReference type="GO" id="GO:0030791">
    <property type="term" value="F:arsenite methyltransferase activity"/>
    <property type="evidence" value="ECO:0007669"/>
    <property type="project" value="UniProtKB-EC"/>
</dbReference>
<dbReference type="InterPro" id="IPR025714">
    <property type="entry name" value="Methyltranfer_dom"/>
</dbReference>
<dbReference type="Pfam" id="PF13847">
    <property type="entry name" value="Methyltransf_31"/>
    <property type="match status" value="1"/>
</dbReference>
<name>A0A9Q0LPR4_ANAIG</name>
<dbReference type="InterPro" id="IPR026669">
    <property type="entry name" value="Arsenite_MeTrfase-like"/>
</dbReference>
<keyword evidence="11" id="KW-1185">Reference proteome</keyword>
<dbReference type="InterPro" id="IPR029063">
    <property type="entry name" value="SAM-dependent_MTases_sf"/>
</dbReference>
<evidence type="ECO:0000256" key="3">
    <source>
        <dbReference type="ARBA" id="ARBA00034487"/>
    </source>
</evidence>
<dbReference type="NCBIfam" id="NF008823">
    <property type="entry name" value="PRK11873.1"/>
    <property type="match status" value="1"/>
</dbReference>
<evidence type="ECO:0000313" key="11">
    <source>
        <dbReference type="Proteomes" id="UP001149090"/>
    </source>
</evidence>
<dbReference type="AlphaFoldDB" id="A0A9Q0LPR4"/>
<gene>
    <name evidence="10" type="ORF">M0811_00119</name>
</gene>
<keyword evidence="10" id="KW-0489">Methyltransferase</keyword>
<comment type="similarity">
    <text evidence="3">Belongs to the methyltransferase superfamily. Arsenite methyltransferase family.</text>
</comment>
<organism evidence="10 11">
    <name type="scientific">Anaeramoeba ignava</name>
    <name type="common">Anaerobic marine amoeba</name>
    <dbReference type="NCBI Taxonomy" id="1746090"/>
    <lineage>
        <taxon>Eukaryota</taxon>
        <taxon>Metamonada</taxon>
        <taxon>Anaeramoebidae</taxon>
        <taxon>Anaeramoeba</taxon>
    </lineage>
</organism>
<dbReference type="GO" id="GO:0032259">
    <property type="term" value="P:methylation"/>
    <property type="evidence" value="ECO:0007669"/>
    <property type="project" value="UniProtKB-KW"/>
</dbReference>
<sequence length="277" mass="30889">MEEKKVSEVNQHYSKIAKDTKTDENYGKIAESFGYSKEDLEEIPKSVNMGLSCGNPTSWANIQEGETILDLGCGAGMDLFLAAKKVGEKGTVYGLDMSEEMIERGKKAIEEKKVTNVHFLKGRIETIPLENESIDCVISNCVLNLVPIKSRAFAEIYRVLKKGGRLVASDIALKKELPEDLREDAAAYVGCIAGAIPVEKYKSLLEKAGFVEVNLQDTVRNLNVHKDRAHKTSCGGCCCKKKDEQKDEEKEKKSFEKIEQYDLNDFASSFKVFAKKN</sequence>
<feature type="domain" description="Methyltransferase" evidence="9">
    <location>
        <begin position="63"/>
        <end position="209"/>
    </location>
</feature>
<comment type="caution">
    <text evidence="10">The sequence shown here is derived from an EMBL/GenBank/DDBJ whole genome shotgun (WGS) entry which is preliminary data.</text>
</comment>